<dbReference type="eggNOG" id="COG2026">
    <property type="taxonomic scope" value="Bacteria"/>
</dbReference>
<dbReference type="KEGG" id="daf:Desaf_1212"/>
<reference evidence="3 4" key="1">
    <citation type="journal article" date="2011" name="J. Bacteriol.">
        <title>Genome sequence of the mercury-methylating and pleomorphic Desulfovibrio africanus Strain Walvis Bay.</title>
        <authorList>
            <person name="Brown S.D."/>
            <person name="Wall J.D."/>
            <person name="Kucken A.M."/>
            <person name="Gilmour C.C."/>
            <person name="Podar M."/>
            <person name="Brandt C.C."/>
            <person name="Teshima H."/>
            <person name="Detter J.C."/>
            <person name="Han C.S."/>
            <person name="Land M.L."/>
            <person name="Lucas S."/>
            <person name="Han J."/>
            <person name="Pennacchio L."/>
            <person name="Nolan M."/>
            <person name="Pitluck S."/>
            <person name="Woyke T."/>
            <person name="Goodwin L."/>
            <person name="Palumbo A.V."/>
            <person name="Elias D.A."/>
        </authorList>
    </citation>
    <scope>NUCLEOTIDE SEQUENCE [LARGE SCALE GENOMIC DNA]</scope>
    <source>
        <strain evidence="3 4">Walvis Bay</strain>
    </source>
</reference>
<dbReference type="RefSeq" id="WP_014259352.1">
    <property type="nucleotide sequence ID" value="NC_016629.1"/>
</dbReference>
<keyword evidence="4" id="KW-1185">Reference proteome</keyword>
<evidence type="ECO:0000256" key="2">
    <source>
        <dbReference type="ARBA" id="ARBA00022649"/>
    </source>
</evidence>
<dbReference type="NCBIfam" id="TIGR02385">
    <property type="entry name" value="RelE_StbE"/>
    <property type="match status" value="1"/>
</dbReference>
<dbReference type="AlphaFoldDB" id="F3YYA7"/>
<proteinExistence type="inferred from homology"/>
<dbReference type="SUPFAM" id="SSF143011">
    <property type="entry name" value="RelE-like"/>
    <property type="match status" value="1"/>
</dbReference>
<protein>
    <submittedName>
        <fullName evidence="3">Addiction module toxin, RelE/StbE family</fullName>
    </submittedName>
</protein>
<evidence type="ECO:0000313" key="3">
    <source>
        <dbReference type="EMBL" id="EGJ49551.1"/>
    </source>
</evidence>
<dbReference type="EMBL" id="CP003221">
    <property type="protein sequence ID" value="EGJ49551.1"/>
    <property type="molecule type" value="Genomic_DNA"/>
</dbReference>
<keyword evidence="2" id="KW-1277">Toxin-antitoxin system</keyword>
<evidence type="ECO:0000313" key="4">
    <source>
        <dbReference type="Proteomes" id="UP000007844"/>
    </source>
</evidence>
<dbReference type="HOGENOM" id="CLU_155761_0_1_7"/>
<comment type="similarity">
    <text evidence="1">Belongs to the RelE toxin family.</text>
</comment>
<dbReference type="Gene3D" id="3.30.2310.20">
    <property type="entry name" value="RelE-like"/>
    <property type="match status" value="1"/>
</dbReference>
<gene>
    <name evidence="3" type="ORF">Desaf_1212</name>
</gene>
<dbReference type="PANTHER" id="PTHR35601">
    <property type="entry name" value="TOXIN RELE"/>
    <property type="match status" value="1"/>
</dbReference>
<sequence>MSYRLRFHELALKEWNKLDSGLREQFRKKLKERLDAPRVPSAALSGMPDCYKIKLRKAGYRLIYRVDEDIIFVTVIAVGKRDKLHVYSAARNRT</sequence>
<accession>F3YYA7</accession>
<dbReference type="Pfam" id="PF05016">
    <property type="entry name" value="ParE_toxin"/>
    <property type="match status" value="1"/>
</dbReference>
<dbReference type="InterPro" id="IPR035093">
    <property type="entry name" value="RelE/ParE_toxin_dom_sf"/>
</dbReference>
<dbReference type="InterPro" id="IPR007712">
    <property type="entry name" value="RelE/ParE_toxin"/>
</dbReference>
<evidence type="ECO:0000256" key="1">
    <source>
        <dbReference type="ARBA" id="ARBA00006226"/>
    </source>
</evidence>
<dbReference type="Proteomes" id="UP000007844">
    <property type="component" value="Chromosome"/>
</dbReference>
<dbReference type="PANTHER" id="PTHR35601:SF1">
    <property type="entry name" value="TOXIN RELE"/>
    <property type="match status" value="1"/>
</dbReference>
<name>F3YYA7_DESAF</name>
<organism evidence="3 4">
    <name type="scientific">Desulfocurvibacter africanus subsp. africanus str. Walvis Bay</name>
    <dbReference type="NCBI Taxonomy" id="690850"/>
    <lineage>
        <taxon>Bacteria</taxon>
        <taxon>Pseudomonadati</taxon>
        <taxon>Thermodesulfobacteriota</taxon>
        <taxon>Desulfovibrionia</taxon>
        <taxon>Desulfovibrionales</taxon>
        <taxon>Desulfovibrionaceae</taxon>
        <taxon>Desulfocurvibacter</taxon>
    </lineage>
</organism>